<dbReference type="GO" id="GO:0003677">
    <property type="term" value="F:DNA binding"/>
    <property type="evidence" value="ECO:0007669"/>
    <property type="project" value="InterPro"/>
</dbReference>
<dbReference type="PANTHER" id="PTHR23272">
    <property type="entry name" value="BED FINGER-RELATED"/>
    <property type="match status" value="1"/>
</dbReference>
<evidence type="ECO:0000259" key="1">
    <source>
        <dbReference type="Pfam" id="PF14372"/>
    </source>
</evidence>
<dbReference type="Proteomes" id="UP000789405">
    <property type="component" value="Unassembled WGS sequence"/>
</dbReference>
<feature type="domain" description="hAT-like transposase RNase-H fold" evidence="1">
    <location>
        <begin position="99"/>
        <end position="186"/>
    </location>
</feature>
<dbReference type="Pfam" id="PF14372">
    <property type="entry name" value="hAT-like_RNase-H"/>
    <property type="match status" value="1"/>
</dbReference>
<dbReference type="OrthoDB" id="2325367at2759"/>
<dbReference type="AlphaFoldDB" id="A0A9N9P6B8"/>
<evidence type="ECO:0000313" key="2">
    <source>
        <dbReference type="EMBL" id="CAG8793895.1"/>
    </source>
</evidence>
<accession>A0A9N9P6B8</accession>
<reference evidence="2" key="1">
    <citation type="submission" date="2021-06" db="EMBL/GenBank/DDBJ databases">
        <authorList>
            <person name="Kallberg Y."/>
            <person name="Tangrot J."/>
            <person name="Rosling A."/>
        </authorList>
    </citation>
    <scope>NUCLEOTIDE SEQUENCE</scope>
    <source>
        <strain evidence="2">MA453B</strain>
    </source>
</reference>
<keyword evidence="3" id="KW-1185">Reference proteome</keyword>
<dbReference type="InterPro" id="IPR012337">
    <property type="entry name" value="RNaseH-like_sf"/>
</dbReference>
<name>A0A9N9P6B8_9GLOM</name>
<proteinExistence type="predicted"/>
<dbReference type="EMBL" id="CAJVPY010029220">
    <property type="protein sequence ID" value="CAG8793895.1"/>
    <property type="molecule type" value="Genomic_DNA"/>
</dbReference>
<dbReference type="SUPFAM" id="SSF53098">
    <property type="entry name" value="Ribonuclease H-like"/>
    <property type="match status" value="1"/>
</dbReference>
<dbReference type="InterPro" id="IPR025525">
    <property type="entry name" value="hAT-like_transposase_RNase-H"/>
</dbReference>
<protein>
    <submittedName>
        <fullName evidence="2">16125_t:CDS:1</fullName>
    </submittedName>
</protein>
<gene>
    <name evidence="2" type="ORF">DERYTH_LOCUS21961</name>
</gene>
<evidence type="ECO:0000313" key="3">
    <source>
        <dbReference type="Proteomes" id="UP000789405"/>
    </source>
</evidence>
<comment type="caution">
    <text evidence="2">The sequence shown here is derived from an EMBL/GenBank/DDBJ whole genome shotgun (WGS) entry which is preliminary data.</text>
</comment>
<sequence length="246" mass="29218">LRKLVIKIRSSPLRREKFQKQCLAASLPLLQLIPDIKTRWNSTELMIERALKLKQALHNVSSSDRDLRKFLLSEDEWDYIQEISKILEHFKVASDYITGQKYPTLSFSVPVYNYLLDKIEAELNKNRNETIKNVCRLAKKKIKSYYPTTDGDVYIIATILDPRLKLQYYADNNWEEYYINDAKRIIIDAWTNYYKNNDLAMVVPNKPDPLLNHVFKKQKTQPNDELKRYLGEEVIDSELDVLQWWK</sequence>
<organism evidence="2 3">
    <name type="scientific">Dentiscutata erythropus</name>
    <dbReference type="NCBI Taxonomy" id="1348616"/>
    <lineage>
        <taxon>Eukaryota</taxon>
        <taxon>Fungi</taxon>
        <taxon>Fungi incertae sedis</taxon>
        <taxon>Mucoromycota</taxon>
        <taxon>Glomeromycotina</taxon>
        <taxon>Glomeromycetes</taxon>
        <taxon>Diversisporales</taxon>
        <taxon>Gigasporaceae</taxon>
        <taxon>Dentiscutata</taxon>
    </lineage>
</organism>
<feature type="non-terminal residue" evidence="2">
    <location>
        <position position="1"/>
    </location>
</feature>
<feature type="non-terminal residue" evidence="2">
    <location>
        <position position="246"/>
    </location>
</feature>